<sequence>MDQAQHTRATPDECRLDVNDTILAETEESSAEAAAGAEIPQAANSQDGAQARVGEEGALGAFDGISLVSPKRGFAGSSSQRAKTTNAEVGHDVEKGEGEMTDGERLIRPLLAIRGLEATQINMCKVALEEWQNTAELFVKRVDKKNKEARSIRNEIYQVVGFYSAFQGLLITAVAQSNLLQCHNVGFPLALSAIATAAAVIGMGQKNAAIRDLKMTIKSETPTRKAFVARVEDLKRQGTDFNFRNIKGRMVKKSKLRKNKCRNIWAVLFSYETWIIITLIAFGGLCMAAMRQILCDPGRSYLST</sequence>
<keyword evidence="2" id="KW-0812">Transmembrane</keyword>
<gene>
    <name evidence="3" type="ORF">CSSPJE1EN1_LOCUS9532</name>
</gene>
<evidence type="ECO:0000313" key="3">
    <source>
        <dbReference type="EMBL" id="CAK9264054.1"/>
    </source>
</evidence>
<feature type="compositionally biased region" description="Low complexity" evidence="1">
    <location>
        <begin position="31"/>
        <end position="43"/>
    </location>
</feature>
<evidence type="ECO:0000313" key="4">
    <source>
        <dbReference type="Proteomes" id="UP001497444"/>
    </source>
</evidence>
<feature type="transmembrane region" description="Helical" evidence="2">
    <location>
        <begin position="264"/>
        <end position="290"/>
    </location>
</feature>
<proteinExistence type="predicted"/>
<evidence type="ECO:0008006" key="5">
    <source>
        <dbReference type="Google" id="ProtNLM"/>
    </source>
</evidence>
<feature type="transmembrane region" description="Helical" evidence="2">
    <location>
        <begin position="156"/>
        <end position="179"/>
    </location>
</feature>
<dbReference type="EMBL" id="OZ020111">
    <property type="protein sequence ID" value="CAK9264054.1"/>
    <property type="molecule type" value="Genomic_DNA"/>
</dbReference>
<keyword evidence="4" id="KW-1185">Reference proteome</keyword>
<dbReference type="PANTHER" id="PTHR33287:SF11">
    <property type="entry name" value="OS03G0778400 PROTEIN"/>
    <property type="match status" value="1"/>
</dbReference>
<keyword evidence="2" id="KW-0472">Membrane</keyword>
<protein>
    <recommendedName>
        <fullName evidence="5">SMODS and SLOG-associating 2TM effector domain-containing protein</fullName>
    </recommendedName>
</protein>
<evidence type="ECO:0000256" key="1">
    <source>
        <dbReference type="SAM" id="MobiDB-lite"/>
    </source>
</evidence>
<name>A0ABP0WB51_9BRYO</name>
<feature type="region of interest" description="Disordered" evidence="1">
    <location>
        <begin position="25"/>
        <end position="49"/>
    </location>
</feature>
<evidence type="ECO:0000256" key="2">
    <source>
        <dbReference type="SAM" id="Phobius"/>
    </source>
</evidence>
<dbReference type="Proteomes" id="UP001497444">
    <property type="component" value="Chromosome 16"/>
</dbReference>
<feature type="transmembrane region" description="Helical" evidence="2">
    <location>
        <begin position="185"/>
        <end position="204"/>
    </location>
</feature>
<organism evidence="3 4">
    <name type="scientific">Sphagnum jensenii</name>
    <dbReference type="NCBI Taxonomy" id="128206"/>
    <lineage>
        <taxon>Eukaryota</taxon>
        <taxon>Viridiplantae</taxon>
        <taxon>Streptophyta</taxon>
        <taxon>Embryophyta</taxon>
        <taxon>Bryophyta</taxon>
        <taxon>Sphagnophytina</taxon>
        <taxon>Sphagnopsida</taxon>
        <taxon>Sphagnales</taxon>
        <taxon>Sphagnaceae</taxon>
        <taxon>Sphagnum</taxon>
    </lineage>
</organism>
<dbReference type="PANTHER" id="PTHR33287">
    <property type="entry name" value="OS03G0453550 PROTEIN"/>
    <property type="match status" value="1"/>
</dbReference>
<keyword evidence="2" id="KW-1133">Transmembrane helix</keyword>
<accession>A0ABP0WB51</accession>
<reference evidence="3" key="1">
    <citation type="submission" date="2024-02" db="EMBL/GenBank/DDBJ databases">
        <authorList>
            <consortium name="ELIXIR-Norway"/>
            <consortium name="Elixir Norway"/>
        </authorList>
    </citation>
    <scope>NUCLEOTIDE SEQUENCE</scope>
</reference>